<evidence type="ECO:0000313" key="3">
    <source>
        <dbReference type="Proteomes" id="UP000292120"/>
    </source>
</evidence>
<dbReference type="EMBL" id="SIXI01000002">
    <property type="protein sequence ID" value="TBO32369.1"/>
    <property type="molecule type" value="Genomic_DNA"/>
</dbReference>
<dbReference type="Proteomes" id="UP000292120">
    <property type="component" value="Unassembled WGS sequence"/>
</dbReference>
<keyword evidence="1" id="KW-1133">Transmembrane helix</keyword>
<keyword evidence="1" id="KW-0472">Membrane</keyword>
<comment type="caution">
    <text evidence="2">The sequence shown here is derived from an EMBL/GenBank/DDBJ whole genome shotgun (WGS) entry which is preliminary data.</text>
</comment>
<gene>
    <name evidence="2" type="ORF">EYS42_03970</name>
</gene>
<reference evidence="2 3" key="1">
    <citation type="submission" date="2019-02" db="EMBL/GenBank/DDBJ databases">
        <title>Aquabacterium sp. strain KMB7.</title>
        <authorList>
            <person name="Chen W.-M."/>
        </authorList>
    </citation>
    <scope>NUCLEOTIDE SEQUENCE [LARGE SCALE GENOMIC DNA]</scope>
    <source>
        <strain evidence="2 3">KMB7</strain>
    </source>
</reference>
<evidence type="ECO:0000256" key="1">
    <source>
        <dbReference type="SAM" id="Phobius"/>
    </source>
</evidence>
<proteinExistence type="predicted"/>
<keyword evidence="3" id="KW-1185">Reference proteome</keyword>
<sequence>MISYDRQKRPNLLLWGGALVLGAAVGAGLWWHQQQQGPDAASGVAAVSPVEPPASAAEALRNLSTPPAVLDDGRPADFSPDEWKSLQDTVGKSPNGAQELARVANYLRFQRAFTQWQELSENGTPEQRRPLAEKLLQTVPERLKQSEVTIGEALMLAAVLYNDIEPDESARAAKLDAYRIQLEAVAPKVDQAAEMREANCLAEYKRREAVIQQEYLSQPEGQRDHKKFETDLDAAHKAVYEATDCAGRR</sequence>
<dbReference type="RefSeq" id="WP_130966584.1">
    <property type="nucleotide sequence ID" value="NZ_SIXI01000002.1"/>
</dbReference>
<accession>A0A4Q9GZE1</accession>
<keyword evidence="1" id="KW-0812">Transmembrane</keyword>
<feature type="transmembrane region" description="Helical" evidence="1">
    <location>
        <begin position="12"/>
        <end position="31"/>
    </location>
</feature>
<dbReference type="AlphaFoldDB" id="A0A4Q9GZE1"/>
<dbReference type="OrthoDB" id="9155331at2"/>
<organism evidence="2 3">
    <name type="scientific">Aquabacterium lacunae</name>
    <dbReference type="NCBI Taxonomy" id="2528630"/>
    <lineage>
        <taxon>Bacteria</taxon>
        <taxon>Pseudomonadati</taxon>
        <taxon>Pseudomonadota</taxon>
        <taxon>Betaproteobacteria</taxon>
        <taxon>Burkholderiales</taxon>
        <taxon>Aquabacterium</taxon>
    </lineage>
</organism>
<name>A0A4Q9GZE1_9BURK</name>
<evidence type="ECO:0000313" key="2">
    <source>
        <dbReference type="EMBL" id="TBO32369.1"/>
    </source>
</evidence>
<protein>
    <submittedName>
        <fullName evidence="2">Uncharacterized protein</fullName>
    </submittedName>
</protein>